<feature type="compositionally biased region" description="Low complexity" evidence="1">
    <location>
        <begin position="57"/>
        <end position="71"/>
    </location>
</feature>
<organism evidence="3 4">
    <name type="scientific">Papiliotrema laurentii</name>
    <name type="common">Cryptococcus laurentii</name>
    <dbReference type="NCBI Taxonomy" id="5418"/>
    <lineage>
        <taxon>Eukaryota</taxon>
        <taxon>Fungi</taxon>
        <taxon>Dikarya</taxon>
        <taxon>Basidiomycota</taxon>
        <taxon>Agaricomycotina</taxon>
        <taxon>Tremellomycetes</taxon>
        <taxon>Tremellales</taxon>
        <taxon>Rhynchogastremaceae</taxon>
        <taxon>Papiliotrema</taxon>
    </lineage>
</organism>
<feature type="region of interest" description="Disordered" evidence="1">
    <location>
        <begin position="1"/>
        <end position="252"/>
    </location>
</feature>
<evidence type="ECO:0000259" key="2">
    <source>
        <dbReference type="SMART" id="SM01406"/>
    </source>
</evidence>
<feature type="compositionally biased region" description="Basic and acidic residues" evidence="1">
    <location>
        <begin position="181"/>
        <end position="205"/>
    </location>
</feature>
<comment type="caution">
    <text evidence="3">The sequence shown here is derived from an EMBL/GenBank/DDBJ whole genome shotgun (WGS) entry which is preliminary data.</text>
</comment>
<name>A0AAD9CSU5_PAPLA</name>
<dbReference type="EMBL" id="JAODAN010000010">
    <property type="protein sequence ID" value="KAK1921527.1"/>
    <property type="molecule type" value="Genomic_DNA"/>
</dbReference>
<keyword evidence="4" id="KW-1185">Reference proteome</keyword>
<dbReference type="AlphaFoldDB" id="A0AAD9CSU5"/>
<dbReference type="PANTHER" id="PTHR21561">
    <property type="entry name" value="INO80 COMPLEX SUBUNIT B"/>
    <property type="match status" value="1"/>
</dbReference>
<dbReference type="Pfam" id="PF04795">
    <property type="entry name" value="PAPA-1"/>
    <property type="match status" value="1"/>
</dbReference>
<dbReference type="InterPro" id="IPR006880">
    <property type="entry name" value="INO80B_C"/>
</dbReference>
<proteinExistence type="predicted"/>
<dbReference type="SMART" id="SM01406">
    <property type="entry name" value="PAPA-1"/>
    <property type="match status" value="1"/>
</dbReference>
<dbReference type="GO" id="GO:0031011">
    <property type="term" value="C:Ino80 complex"/>
    <property type="evidence" value="ECO:0007669"/>
    <property type="project" value="InterPro"/>
</dbReference>
<feature type="compositionally biased region" description="Acidic residues" evidence="1">
    <location>
        <begin position="95"/>
        <end position="113"/>
    </location>
</feature>
<dbReference type="GO" id="GO:0006338">
    <property type="term" value="P:chromatin remodeling"/>
    <property type="evidence" value="ECO:0007669"/>
    <property type="project" value="InterPro"/>
</dbReference>
<dbReference type="InterPro" id="IPR029523">
    <property type="entry name" value="INO80B/Ies2"/>
</dbReference>
<feature type="compositionally biased region" description="Acidic residues" evidence="1">
    <location>
        <begin position="1"/>
        <end position="35"/>
    </location>
</feature>
<feature type="compositionally biased region" description="Polar residues" evidence="1">
    <location>
        <begin position="209"/>
        <end position="221"/>
    </location>
</feature>
<evidence type="ECO:0000313" key="3">
    <source>
        <dbReference type="EMBL" id="KAK1921527.1"/>
    </source>
</evidence>
<feature type="compositionally biased region" description="Acidic residues" evidence="1">
    <location>
        <begin position="121"/>
        <end position="139"/>
    </location>
</feature>
<dbReference type="Proteomes" id="UP001182556">
    <property type="component" value="Unassembled WGS sequence"/>
</dbReference>
<protein>
    <recommendedName>
        <fullName evidence="2">INO80 complex subunit B-like conserved region domain-containing protein</fullName>
    </recommendedName>
</protein>
<gene>
    <name evidence="3" type="ORF">DB88DRAFT_498213</name>
</gene>
<accession>A0AAD9CSU5</accession>
<evidence type="ECO:0000313" key="4">
    <source>
        <dbReference type="Proteomes" id="UP001182556"/>
    </source>
</evidence>
<sequence>MDVDDAVEAAVDDDDANGEEEEEEEDDEDDDDDDQPLTVPAAQAGMKIKFKLTSSGSSSRNTPTAAASSSSKPKRAAARAAAQKSKSKSRKLAVDEEEEEEDEVDELGEEDEGEGRVGGLGDEEDDLDGDLDLDSEMGDDDRSASPSKLTARQRARGNQDLQETLLALPMDPGNKKLVLTEAEKLQRREETARKRKRQSEQRIQDEMDTTINRLLRAQTSRSRSKLDNPSPAGEEGTNPSSRASPSRRGPPENSIRYISSIVNGSVVLRVAAPRGKEGWIDIGPNGLVDGRPRVNVKETERRDVSGVCAVEGCGEKRKYRSVKKFEVGGCSLAHLKQVEATIV</sequence>
<feature type="domain" description="INO80 complex subunit B-like conserved region" evidence="2">
    <location>
        <begin position="183"/>
        <end position="276"/>
    </location>
</feature>
<reference evidence="3" key="1">
    <citation type="submission" date="2023-02" db="EMBL/GenBank/DDBJ databases">
        <title>Identification and recombinant expression of a fungal hydrolase from Papiliotrema laurentii that hydrolyzes apple cutin and clears colloidal polyester polyurethane.</title>
        <authorList>
            <consortium name="DOE Joint Genome Institute"/>
            <person name="Roman V.A."/>
            <person name="Bojanowski C."/>
            <person name="Crable B.R."/>
            <person name="Wagner D.N."/>
            <person name="Hung C.S."/>
            <person name="Nadeau L.J."/>
            <person name="Schratz L."/>
            <person name="Haridas S."/>
            <person name="Pangilinan J."/>
            <person name="Lipzen A."/>
            <person name="Na H."/>
            <person name="Yan M."/>
            <person name="Ng V."/>
            <person name="Grigoriev I.V."/>
            <person name="Spatafora J.W."/>
            <person name="Barlow D."/>
            <person name="Biffinger J."/>
            <person name="Kelley-Loughnane N."/>
            <person name="Varaljay V.A."/>
            <person name="Crookes-Goodson W.J."/>
        </authorList>
    </citation>
    <scope>NUCLEOTIDE SEQUENCE</scope>
    <source>
        <strain evidence="3">5307AH</strain>
    </source>
</reference>
<dbReference type="PANTHER" id="PTHR21561:SF12">
    <property type="entry name" value="INO80 COMPLEX SUBUNIT B"/>
    <property type="match status" value="1"/>
</dbReference>
<evidence type="ECO:0000256" key="1">
    <source>
        <dbReference type="SAM" id="MobiDB-lite"/>
    </source>
</evidence>